<keyword evidence="4" id="KW-0238">DNA-binding</keyword>
<name>A0ABN6MBE5_9ACTN</name>
<evidence type="ECO:0000313" key="8">
    <source>
        <dbReference type="EMBL" id="BDE95316.1"/>
    </source>
</evidence>
<dbReference type="CDD" id="cd06171">
    <property type="entry name" value="Sigma70_r4"/>
    <property type="match status" value="1"/>
</dbReference>
<proteinExistence type="inferred from homology"/>
<keyword evidence="2" id="KW-0805">Transcription regulation</keyword>
<evidence type="ECO:0000313" key="9">
    <source>
        <dbReference type="Proteomes" id="UP001320544"/>
    </source>
</evidence>
<feature type="domain" description="RNA polymerase sigma factor 70 region 4 type 2" evidence="7">
    <location>
        <begin position="111"/>
        <end position="161"/>
    </location>
</feature>
<dbReference type="Gene3D" id="1.10.10.10">
    <property type="entry name" value="Winged helix-like DNA-binding domain superfamily/Winged helix DNA-binding domain"/>
    <property type="match status" value="1"/>
</dbReference>
<dbReference type="SUPFAM" id="SSF88659">
    <property type="entry name" value="Sigma3 and sigma4 domains of RNA polymerase sigma factors"/>
    <property type="match status" value="1"/>
</dbReference>
<dbReference type="PANTHER" id="PTHR43133">
    <property type="entry name" value="RNA POLYMERASE ECF-TYPE SIGMA FACTO"/>
    <property type="match status" value="1"/>
</dbReference>
<evidence type="ECO:0000256" key="3">
    <source>
        <dbReference type="ARBA" id="ARBA00023082"/>
    </source>
</evidence>
<accession>A0ABN6MBE5</accession>
<reference evidence="8 9" key="1">
    <citation type="submission" date="2022-01" db="EMBL/GenBank/DDBJ databases">
        <title>Novel bile acid biosynthetic pathways are enriched in the microbiome of centenarians.</title>
        <authorList>
            <person name="Sato Y."/>
            <person name="Atarashi K."/>
            <person name="Plichta R.D."/>
            <person name="Arai Y."/>
            <person name="Sasajima S."/>
            <person name="Kearney M.S."/>
            <person name="Suda W."/>
            <person name="Takeshita K."/>
            <person name="Sasaki T."/>
            <person name="Okamoto S."/>
            <person name="Skelly N.A."/>
            <person name="Okamura Y."/>
            <person name="Vlamakis H."/>
            <person name="Li Y."/>
            <person name="Tanoue T."/>
            <person name="Takei H."/>
            <person name="Nittono H."/>
            <person name="Narushima S."/>
            <person name="Irie J."/>
            <person name="Itoh H."/>
            <person name="Moriya K."/>
            <person name="Sugiura Y."/>
            <person name="Suematsu M."/>
            <person name="Moritoki N."/>
            <person name="Shibata S."/>
            <person name="Littman R.D."/>
            <person name="Fischbach A.M."/>
            <person name="Uwamino Y."/>
            <person name="Inoue T."/>
            <person name="Honda A."/>
            <person name="Hattori M."/>
            <person name="Murai T."/>
            <person name="Xavier J.R."/>
            <person name="Hirose N."/>
            <person name="Honda K."/>
        </authorList>
    </citation>
    <scope>NUCLEOTIDE SEQUENCE [LARGE SCALE GENOMIC DNA]</scope>
    <source>
        <strain evidence="8 9">CE91-St30</strain>
    </source>
</reference>
<evidence type="ECO:0000256" key="4">
    <source>
        <dbReference type="ARBA" id="ARBA00023125"/>
    </source>
</evidence>
<dbReference type="Pfam" id="PF04542">
    <property type="entry name" value="Sigma70_r2"/>
    <property type="match status" value="1"/>
</dbReference>
<sequence length="189" mass="21369">MTDQLRSEQFMKHALGTLAGSVYRLALAHLRNAADAQDVVQDVFLSLLKSTVEFHDDEHMKAWLLHVTANRCREYHRSAWRRRVESTDDVASFAESAVCDPGLEALFEHPVWAALAHLPEKLRIVVHLHDVEGYSNEAIADILGILPATVRTRLHRGRKQLRENLGANEQAAIITTKQKGANHEPQPFR</sequence>
<dbReference type="InterPro" id="IPR039425">
    <property type="entry name" value="RNA_pol_sigma-70-like"/>
</dbReference>
<keyword evidence="9" id="KW-1185">Reference proteome</keyword>
<evidence type="ECO:0000259" key="7">
    <source>
        <dbReference type="Pfam" id="PF08281"/>
    </source>
</evidence>
<evidence type="ECO:0000256" key="5">
    <source>
        <dbReference type="ARBA" id="ARBA00023163"/>
    </source>
</evidence>
<keyword evidence="3" id="KW-0731">Sigma factor</keyword>
<evidence type="ECO:0000256" key="2">
    <source>
        <dbReference type="ARBA" id="ARBA00023015"/>
    </source>
</evidence>
<protein>
    <recommendedName>
        <fullName evidence="10">RNA polymerase sigma-70 factor (ECF subfamily)</fullName>
    </recommendedName>
</protein>
<dbReference type="EMBL" id="AP025564">
    <property type="protein sequence ID" value="BDE95316.1"/>
    <property type="molecule type" value="Genomic_DNA"/>
</dbReference>
<gene>
    <name evidence="8" type="ORF">CE91St30_06490</name>
</gene>
<comment type="similarity">
    <text evidence="1">Belongs to the sigma-70 factor family. ECF subfamily.</text>
</comment>
<dbReference type="InterPro" id="IPR013325">
    <property type="entry name" value="RNA_pol_sigma_r2"/>
</dbReference>
<organism evidence="8 9">
    <name type="scientific">Raoultibacter timonensis</name>
    <dbReference type="NCBI Taxonomy" id="1907662"/>
    <lineage>
        <taxon>Bacteria</taxon>
        <taxon>Bacillati</taxon>
        <taxon>Actinomycetota</taxon>
        <taxon>Coriobacteriia</taxon>
        <taxon>Eggerthellales</taxon>
        <taxon>Eggerthellaceae</taxon>
        <taxon>Raoultibacter</taxon>
    </lineage>
</organism>
<dbReference type="InterPro" id="IPR007627">
    <property type="entry name" value="RNA_pol_sigma70_r2"/>
</dbReference>
<dbReference type="Pfam" id="PF08281">
    <property type="entry name" value="Sigma70_r4_2"/>
    <property type="match status" value="1"/>
</dbReference>
<feature type="domain" description="RNA polymerase sigma-70 region 2" evidence="6">
    <location>
        <begin position="20"/>
        <end position="82"/>
    </location>
</feature>
<evidence type="ECO:0000256" key="1">
    <source>
        <dbReference type="ARBA" id="ARBA00010641"/>
    </source>
</evidence>
<dbReference type="Gene3D" id="1.10.1740.10">
    <property type="match status" value="1"/>
</dbReference>
<dbReference type="Proteomes" id="UP001320544">
    <property type="component" value="Chromosome"/>
</dbReference>
<evidence type="ECO:0008006" key="10">
    <source>
        <dbReference type="Google" id="ProtNLM"/>
    </source>
</evidence>
<dbReference type="SUPFAM" id="SSF88946">
    <property type="entry name" value="Sigma2 domain of RNA polymerase sigma factors"/>
    <property type="match status" value="1"/>
</dbReference>
<dbReference type="InterPro" id="IPR013249">
    <property type="entry name" value="RNA_pol_sigma70_r4_t2"/>
</dbReference>
<dbReference type="InterPro" id="IPR014284">
    <property type="entry name" value="RNA_pol_sigma-70_dom"/>
</dbReference>
<dbReference type="PANTHER" id="PTHR43133:SF8">
    <property type="entry name" value="RNA POLYMERASE SIGMA FACTOR HI_1459-RELATED"/>
    <property type="match status" value="1"/>
</dbReference>
<keyword evidence="5" id="KW-0804">Transcription</keyword>
<dbReference type="InterPro" id="IPR036388">
    <property type="entry name" value="WH-like_DNA-bd_sf"/>
</dbReference>
<dbReference type="NCBIfam" id="TIGR02937">
    <property type="entry name" value="sigma70-ECF"/>
    <property type="match status" value="1"/>
</dbReference>
<evidence type="ECO:0000259" key="6">
    <source>
        <dbReference type="Pfam" id="PF04542"/>
    </source>
</evidence>
<dbReference type="InterPro" id="IPR013324">
    <property type="entry name" value="RNA_pol_sigma_r3/r4-like"/>
</dbReference>